<evidence type="ECO:0000313" key="2">
    <source>
        <dbReference type="Proteomes" id="UP000019102"/>
    </source>
</evidence>
<name>W4VMT2_9BACI</name>
<dbReference type="STRING" id="1298598.JCM21714_3921"/>
<protein>
    <submittedName>
        <fullName evidence="1">N-acetyl-D-glucosamine ABC transport system</fullName>
    </submittedName>
</protein>
<dbReference type="Proteomes" id="UP000019102">
    <property type="component" value="Unassembled WGS sequence"/>
</dbReference>
<evidence type="ECO:0000313" key="1">
    <source>
        <dbReference type="EMBL" id="GAE94735.1"/>
    </source>
</evidence>
<organism evidence="1 2">
    <name type="scientific">Gracilibacillus boraciitolerans JCM 21714</name>
    <dbReference type="NCBI Taxonomy" id="1298598"/>
    <lineage>
        <taxon>Bacteria</taxon>
        <taxon>Bacillati</taxon>
        <taxon>Bacillota</taxon>
        <taxon>Bacilli</taxon>
        <taxon>Bacillales</taxon>
        <taxon>Bacillaceae</taxon>
        <taxon>Gracilibacillus</taxon>
    </lineage>
</organism>
<dbReference type="RefSeq" id="WP_235182910.1">
    <property type="nucleotide sequence ID" value="NZ_BAVS01000030.1"/>
</dbReference>
<gene>
    <name evidence="1" type="ORF">JCM21714_3921</name>
</gene>
<comment type="caution">
    <text evidence="1">The sequence shown here is derived from an EMBL/GenBank/DDBJ whole genome shotgun (WGS) entry which is preliminary data.</text>
</comment>
<keyword evidence="2" id="KW-1185">Reference proteome</keyword>
<reference evidence="1 2" key="1">
    <citation type="journal article" date="2014" name="Genome Announc.">
        <title>Draft Genome Sequence of the Boron-Tolerant and Moderately Halotolerant Bacterium Gracilibacillus boraciitolerans JCM 21714T.</title>
        <authorList>
            <person name="Ahmed I."/>
            <person name="Oshima K."/>
            <person name="Suda W."/>
            <person name="Kitamura K."/>
            <person name="Iida T."/>
            <person name="Ohmori Y."/>
            <person name="Fujiwara T."/>
            <person name="Hattori M."/>
            <person name="Ohkuma M."/>
        </authorList>
    </citation>
    <scope>NUCLEOTIDE SEQUENCE [LARGE SCALE GENOMIC DNA]</scope>
    <source>
        <strain evidence="1 2">JCM 21714</strain>
    </source>
</reference>
<proteinExistence type="predicted"/>
<accession>W4VMT2</accession>
<dbReference type="EMBL" id="BAVS01000030">
    <property type="protein sequence ID" value="GAE94735.1"/>
    <property type="molecule type" value="Genomic_DNA"/>
</dbReference>
<sequence>MKFVAENGAMWAQAGHIPAKDTVVESDEFQSMDYRSQYAEVASYVNFLDRNIHTRGVQSIIHRHLDTVWSGDVTPAEVFDEIENEVKDLIGE</sequence>
<dbReference type="eggNOG" id="COG1653">
    <property type="taxonomic scope" value="Bacteria"/>
</dbReference>
<dbReference type="AlphaFoldDB" id="W4VMT2"/>
<dbReference type="SUPFAM" id="SSF53850">
    <property type="entry name" value="Periplasmic binding protein-like II"/>
    <property type="match status" value="1"/>
</dbReference>
<dbReference type="Gene3D" id="3.40.190.10">
    <property type="entry name" value="Periplasmic binding protein-like II"/>
    <property type="match status" value="2"/>
</dbReference>